<protein>
    <recommendedName>
        <fullName evidence="1">N-acetyltransferase domain-containing protein</fullName>
    </recommendedName>
</protein>
<accession>A0A518DJJ4</accession>
<evidence type="ECO:0000313" key="3">
    <source>
        <dbReference type="Proteomes" id="UP000317429"/>
    </source>
</evidence>
<evidence type="ECO:0000313" key="2">
    <source>
        <dbReference type="EMBL" id="QDU91649.1"/>
    </source>
</evidence>
<keyword evidence="3" id="KW-1185">Reference proteome</keyword>
<dbReference type="RefSeq" id="WP_145291810.1">
    <property type="nucleotide sequence ID" value="NZ_CP036291.1"/>
</dbReference>
<dbReference type="OrthoDB" id="9793389at2"/>
<dbReference type="PROSITE" id="PS51729">
    <property type="entry name" value="GNAT_YJDJ"/>
    <property type="match status" value="1"/>
</dbReference>
<dbReference type="PANTHER" id="PTHR31435:SF9">
    <property type="entry name" value="PROTEIN NATD1"/>
    <property type="match status" value="1"/>
</dbReference>
<dbReference type="SUPFAM" id="SSF55729">
    <property type="entry name" value="Acyl-CoA N-acyltransferases (Nat)"/>
    <property type="match status" value="1"/>
</dbReference>
<dbReference type="Proteomes" id="UP000317429">
    <property type="component" value="Chromosome"/>
</dbReference>
<sequence>MPDTPEVKHDRDSQKFTLTTAGAESCLEYTLAEGGAMVITHTYVPTAGRGRGLAGQLAEAALGYAQSQQLRVVPQCSYIETYIQRHPEYRPLVTAGR</sequence>
<gene>
    <name evidence="2" type="ORF">Pla175_50790</name>
</gene>
<proteinExistence type="predicted"/>
<name>A0A518DJJ4_9BACT</name>
<organism evidence="2 3">
    <name type="scientific">Pirellulimonas nuda</name>
    <dbReference type="NCBI Taxonomy" id="2528009"/>
    <lineage>
        <taxon>Bacteria</taxon>
        <taxon>Pseudomonadati</taxon>
        <taxon>Planctomycetota</taxon>
        <taxon>Planctomycetia</taxon>
        <taxon>Pirellulales</taxon>
        <taxon>Lacipirellulaceae</taxon>
        <taxon>Pirellulimonas</taxon>
    </lineage>
</organism>
<dbReference type="Gene3D" id="3.40.630.30">
    <property type="match status" value="1"/>
</dbReference>
<reference evidence="2 3" key="1">
    <citation type="submission" date="2019-02" db="EMBL/GenBank/DDBJ databases">
        <title>Deep-cultivation of Planctomycetes and their phenomic and genomic characterization uncovers novel biology.</title>
        <authorList>
            <person name="Wiegand S."/>
            <person name="Jogler M."/>
            <person name="Boedeker C."/>
            <person name="Pinto D."/>
            <person name="Vollmers J."/>
            <person name="Rivas-Marin E."/>
            <person name="Kohn T."/>
            <person name="Peeters S.H."/>
            <person name="Heuer A."/>
            <person name="Rast P."/>
            <person name="Oberbeckmann S."/>
            <person name="Bunk B."/>
            <person name="Jeske O."/>
            <person name="Meyerdierks A."/>
            <person name="Storesund J.E."/>
            <person name="Kallscheuer N."/>
            <person name="Luecker S."/>
            <person name="Lage O.M."/>
            <person name="Pohl T."/>
            <person name="Merkel B.J."/>
            <person name="Hornburger P."/>
            <person name="Mueller R.-W."/>
            <person name="Bruemmer F."/>
            <person name="Labrenz M."/>
            <person name="Spormann A.M."/>
            <person name="Op den Camp H."/>
            <person name="Overmann J."/>
            <person name="Amann R."/>
            <person name="Jetten M.S.M."/>
            <person name="Mascher T."/>
            <person name="Medema M.H."/>
            <person name="Devos D.P."/>
            <person name="Kaster A.-K."/>
            <person name="Ovreas L."/>
            <person name="Rohde M."/>
            <person name="Galperin M.Y."/>
            <person name="Jogler C."/>
        </authorList>
    </citation>
    <scope>NUCLEOTIDE SEQUENCE [LARGE SCALE GENOMIC DNA]</scope>
    <source>
        <strain evidence="2 3">Pla175</strain>
    </source>
</reference>
<dbReference type="InterPro" id="IPR031165">
    <property type="entry name" value="GNAT_YJDJ"/>
</dbReference>
<dbReference type="KEGG" id="pnd:Pla175_50790"/>
<dbReference type="AlphaFoldDB" id="A0A518DJJ4"/>
<dbReference type="InterPro" id="IPR045057">
    <property type="entry name" value="Gcn5-rel_NAT"/>
</dbReference>
<evidence type="ECO:0000259" key="1">
    <source>
        <dbReference type="PROSITE" id="PS51729"/>
    </source>
</evidence>
<dbReference type="PANTHER" id="PTHR31435">
    <property type="entry name" value="PROTEIN NATD1"/>
    <property type="match status" value="1"/>
</dbReference>
<feature type="domain" description="N-acetyltransferase" evidence="1">
    <location>
        <begin position="8"/>
        <end position="94"/>
    </location>
</feature>
<dbReference type="InterPro" id="IPR016181">
    <property type="entry name" value="Acyl_CoA_acyltransferase"/>
</dbReference>
<dbReference type="Pfam" id="PF14542">
    <property type="entry name" value="Acetyltransf_CG"/>
    <property type="match status" value="1"/>
</dbReference>
<dbReference type="EMBL" id="CP036291">
    <property type="protein sequence ID" value="QDU91649.1"/>
    <property type="molecule type" value="Genomic_DNA"/>
</dbReference>